<proteinExistence type="predicted"/>
<organism evidence="2 3">
    <name type="scientific">Glossina pallidipes</name>
    <name type="common">Tsetse fly</name>
    <dbReference type="NCBI Taxonomy" id="7398"/>
    <lineage>
        <taxon>Eukaryota</taxon>
        <taxon>Metazoa</taxon>
        <taxon>Ecdysozoa</taxon>
        <taxon>Arthropoda</taxon>
        <taxon>Hexapoda</taxon>
        <taxon>Insecta</taxon>
        <taxon>Pterygota</taxon>
        <taxon>Neoptera</taxon>
        <taxon>Endopterygota</taxon>
        <taxon>Diptera</taxon>
        <taxon>Brachycera</taxon>
        <taxon>Muscomorpha</taxon>
        <taxon>Hippoboscoidea</taxon>
        <taxon>Glossinidae</taxon>
        <taxon>Glossina</taxon>
    </lineage>
</organism>
<protein>
    <submittedName>
        <fullName evidence="2">Uncharacterized protein</fullName>
    </submittedName>
</protein>
<keyword evidence="1" id="KW-0472">Membrane</keyword>
<keyword evidence="3" id="KW-1185">Reference proteome</keyword>
<dbReference type="Proteomes" id="UP000092445">
    <property type="component" value="Unassembled WGS sequence"/>
</dbReference>
<name>A0A1B0AJF1_GLOPL</name>
<sequence>MRSSTDVHGRHLCHNMKLNASLLVLERILMSLSIENQHSKTSYKHVCNRVIIIIIIKATTVTFFGFLSQPKLSAQYFAKGGWIVSLFHKGRHHLYNIALVSEQSKALCSNKEGHCKRTLFSGQPTDQQIRSRNMEVNLVFDDDKPNPWNKAKTENCID</sequence>
<accession>A0A1B0AJF1</accession>
<dbReference type="EnsemblMetazoa" id="GPAI047720-RA">
    <property type="protein sequence ID" value="GPAI047720-PA"/>
    <property type="gene ID" value="GPAI047720"/>
</dbReference>
<evidence type="ECO:0000313" key="3">
    <source>
        <dbReference type="Proteomes" id="UP000092445"/>
    </source>
</evidence>
<dbReference type="VEuPathDB" id="VectorBase:GPAI047720"/>
<keyword evidence="1" id="KW-1133">Transmembrane helix</keyword>
<evidence type="ECO:0000313" key="2">
    <source>
        <dbReference type="EnsemblMetazoa" id="GPAI047720-PA"/>
    </source>
</evidence>
<evidence type="ECO:0000256" key="1">
    <source>
        <dbReference type="SAM" id="Phobius"/>
    </source>
</evidence>
<feature type="transmembrane region" description="Helical" evidence="1">
    <location>
        <begin position="46"/>
        <end position="67"/>
    </location>
</feature>
<reference evidence="2" key="2">
    <citation type="submission" date="2020-05" db="UniProtKB">
        <authorList>
            <consortium name="EnsemblMetazoa"/>
        </authorList>
    </citation>
    <scope>IDENTIFICATION</scope>
    <source>
        <strain evidence="2">IAEA</strain>
    </source>
</reference>
<reference evidence="3" key="1">
    <citation type="submission" date="2014-03" db="EMBL/GenBank/DDBJ databases">
        <authorList>
            <person name="Aksoy S."/>
            <person name="Warren W."/>
            <person name="Wilson R.K."/>
        </authorList>
    </citation>
    <scope>NUCLEOTIDE SEQUENCE [LARGE SCALE GENOMIC DNA]</scope>
    <source>
        <strain evidence="3">IAEA</strain>
    </source>
</reference>
<dbReference type="AlphaFoldDB" id="A0A1B0AJF1"/>
<keyword evidence="1" id="KW-0812">Transmembrane</keyword>